<keyword evidence="2" id="KW-0805">Transcription regulation</keyword>
<dbReference type="Gene3D" id="3.40.190.290">
    <property type="match status" value="1"/>
</dbReference>
<dbReference type="RefSeq" id="WP_008720379.1">
    <property type="nucleotide sequence ID" value="NZ_JBBMFM010000004.1"/>
</dbReference>
<dbReference type="InterPro" id="IPR005119">
    <property type="entry name" value="LysR_subst-bd"/>
</dbReference>
<keyword evidence="4" id="KW-0804">Transcription</keyword>
<dbReference type="SUPFAM" id="SSF53850">
    <property type="entry name" value="Periplasmic binding protein-like II"/>
    <property type="match status" value="1"/>
</dbReference>
<dbReference type="InterPro" id="IPR036388">
    <property type="entry name" value="WH-like_DNA-bd_sf"/>
</dbReference>
<proteinExistence type="inferred from homology"/>
<accession>A0ABV1D2D2</accession>
<dbReference type="Gene3D" id="1.10.10.10">
    <property type="entry name" value="Winged helix-like DNA-binding domain superfamily/Winged helix DNA-binding domain"/>
    <property type="match status" value="1"/>
</dbReference>
<comment type="similarity">
    <text evidence="1">Belongs to the LysR transcriptional regulatory family.</text>
</comment>
<dbReference type="PRINTS" id="PR00039">
    <property type="entry name" value="HTHLYSR"/>
</dbReference>
<dbReference type="CDD" id="cd05466">
    <property type="entry name" value="PBP2_LTTR_substrate"/>
    <property type="match status" value="1"/>
</dbReference>
<evidence type="ECO:0000256" key="2">
    <source>
        <dbReference type="ARBA" id="ARBA00023015"/>
    </source>
</evidence>
<dbReference type="PANTHER" id="PTHR30419">
    <property type="entry name" value="HTH-TYPE TRANSCRIPTIONAL REGULATOR YBHD"/>
    <property type="match status" value="1"/>
</dbReference>
<evidence type="ECO:0000256" key="3">
    <source>
        <dbReference type="ARBA" id="ARBA00023125"/>
    </source>
</evidence>
<evidence type="ECO:0000313" key="7">
    <source>
        <dbReference type="Proteomes" id="UP001454086"/>
    </source>
</evidence>
<evidence type="ECO:0000256" key="4">
    <source>
        <dbReference type="ARBA" id="ARBA00023163"/>
    </source>
</evidence>
<reference evidence="6 7" key="1">
    <citation type="submission" date="2024-03" db="EMBL/GenBank/DDBJ databases">
        <title>Human intestinal bacterial collection.</title>
        <authorList>
            <person name="Pauvert C."/>
            <person name="Hitch T.C.A."/>
            <person name="Clavel T."/>
        </authorList>
    </citation>
    <scope>NUCLEOTIDE SEQUENCE [LARGE SCALE GENOMIC DNA]</scope>
    <source>
        <strain evidence="6 7">CLA-SR-H021</strain>
    </source>
</reference>
<dbReference type="EMBL" id="JBBMFM010000004">
    <property type="protein sequence ID" value="MEQ2423762.1"/>
    <property type="molecule type" value="Genomic_DNA"/>
</dbReference>
<dbReference type="InterPro" id="IPR050950">
    <property type="entry name" value="HTH-type_LysR_regulators"/>
</dbReference>
<dbReference type="InterPro" id="IPR000847">
    <property type="entry name" value="LysR_HTH_N"/>
</dbReference>
<protein>
    <submittedName>
        <fullName evidence="6">LysR family transcriptional regulator</fullName>
    </submittedName>
</protein>
<comment type="caution">
    <text evidence="6">The sequence shown here is derived from an EMBL/GenBank/DDBJ whole genome shotgun (WGS) entry which is preliminary data.</text>
</comment>
<evidence type="ECO:0000259" key="5">
    <source>
        <dbReference type="PROSITE" id="PS50931"/>
    </source>
</evidence>
<evidence type="ECO:0000313" key="6">
    <source>
        <dbReference type="EMBL" id="MEQ2423762.1"/>
    </source>
</evidence>
<organism evidence="6 7">
    <name type="scientific">Enterocloster hominis</name>
    <name type="common">ex Hitch et al. 2024</name>
    <dbReference type="NCBI Taxonomy" id="1917870"/>
    <lineage>
        <taxon>Bacteria</taxon>
        <taxon>Bacillati</taxon>
        <taxon>Bacillota</taxon>
        <taxon>Clostridia</taxon>
        <taxon>Lachnospirales</taxon>
        <taxon>Lachnospiraceae</taxon>
        <taxon>Enterocloster</taxon>
    </lineage>
</organism>
<keyword evidence="7" id="KW-1185">Reference proteome</keyword>
<dbReference type="InterPro" id="IPR036390">
    <property type="entry name" value="WH_DNA-bd_sf"/>
</dbReference>
<dbReference type="Pfam" id="PF00126">
    <property type="entry name" value="HTH_1"/>
    <property type="match status" value="1"/>
</dbReference>
<name>A0ABV1D2D2_9FIRM</name>
<dbReference type="PROSITE" id="PS50931">
    <property type="entry name" value="HTH_LYSR"/>
    <property type="match status" value="1"/>
</dbReference>
<evidence type="ECO:0000256" key="1">
    <source>
        <dbReference type="ARBA" id="ARBA00009437"/>
    </source>
</evidence>
<dbReference type="Proteomes" id="UP001454086">
    <property type="component" value="Unassembled WGS sequence"/>
</dbReference>
<dbReference type="Pfam" id="PF03466">
    <property type="entry name" value="LysR_substrate"/>
    <property type="match status" value="1"/>
</dbReference>
<dbReference type="SUPFAM" id="SSF46785">
    <property type="entry name" value="Winged helix' DNA-binding domain"/>
    <property type="match status" value="1"/>
</dbReference>
<feature type="domain" description="HTH lysR-type" evidence="5">
    <location>
        <begin position="1"/>
        <end position="58"/>
    </location>
</feature>
<gene>
    <name evidence="6" type="ORF">WMQ36_02130</name>
</gene>
<keyword evidence="3" id="KW-0238">DNA-binding</keyword>
<dbReference type="PANTHER" id="PTHR30419:SF8">
    <property type="entry name" value="NITROGEN ASSIMILATION TRANSCRIPTIONAL ACTIVATOR-RELATED"/>
    <property type="match status" value="1"/>
</dbReference>
<sequence length="300" mass="33948">MTITQMQYFVAVCEYGTISKSAEMLHISQPSISLAIKDLEEQLGVTLFDRENKRFQLSQEGKYMYEVTKDILTQINALEVQMKDLGKHRNQLCISVPILTGMFMLNLFMNDFRKEHPDIYYIIRQYNSPKAFKSLDDGSCDVAIIVDEGKLPGNLEKRPVFSSEFVFCVNPDNPLAKEKAINIVDLKNAPIILSQENSYMAKILKTAFYNANSVPNILMYGVELSLIRNLVSSGQAGTFLIKELADTWPEVVTVPLTEKIPITFSLVWRKDKFHNKKTHTLIEHILLKSGHGPGGRQAGV</sequence>